<protein>
    <submittedName>
        <fullName evidence="2">Uncharacterized protein</fullName>
    </submittedName>
</protein>
<evidence type="ECO:0000313" key="3">
    <source>
        <dbReference type="Proteomes" id="UP000034694"/>
    </source>
</evidence>
<gene>
    <name evidence="2" type="ORF">UY28_C0035G0011</name>
</gene>
<reference evidence="2 3" key="1">
    <citation type="journal article" date="2015" name="Nature">
        <title>rRNA introns, odd ribosomes, and small enigmatic genomes across a large radiation of phyla.</title>
        <authorList>
            <person name="Brown C.T."/>
            <person name="Hug L.A."/>
            <person name="Thomas B.C."/>
            <person name="Sharon I."/>
            <person name="Castelle C.J."/>
            <person name="Singh A."/>
            <person name="Wilkins M.J."/>
            <person name="Williams K.H."/>
            <person name="Banfield J.F."/>
        </authorList>
    </citation>
    <scope>NUCLEOTIDE SEQUENCE [LARGE SCALE GENOMIC DNA]</scope>
</reference>
<dbReference type="EMBL" id="LCPK01000035">
    <property type="protein sequence ID" value="KKU96395.1"/>
    <property type="molecule type" value="Genomic_DNA"/>
</dbReference>
<accession>A0A0G1XPX8</accession>
<comment type="caution">
    <text evidence="2">The sequence shown here is derived from an EMBL/GenBank/DDBJ whole genome shotgun (WGS) entry which is preliminary data.</text>
</comment>
<feature type="region of interest" description="Disordered" evidence="1">
    <location>
        <begin position="1"/>
        <end position="21"/>
    </location>
</feature>
<name>A0A0G1XPX8_9BACT</name>
<sequence>MLPGQIHPRWQNPKPRPVPPDSSLATFLKNRYGGDIDIIQVRWPDEKGIGFACEIYLAESGTMVARMGYTGKSGS</sequence>
<evidence type="ECO:0000313" key="2">
    <source>
        <dbReference type="EMBL" id="KKU96395.1"/>
    </source>
</evidence>
<organism evidence="2 3">
    <name type="scientific">Candidatus Amesbacteria bacterium GW2011_GWB1_48_13</name>
    <dbReference type="NCBI Taxonomy" id="1618362"/>
    <lineage>
        <taxon>Bacteria</taxon>
        <taxon>Candidatus Amesiibacteriota</taxon>
    </lineage>
</organism>
<proteinExistence type="predicted"/>
<dbReference type="AlphaFoldDB" id="A0A0G1XPX8"/>
<dbReference type="Proteomes" id="UP000034694">
    <property type="component" value="Unassembled WGS sequence"/>
</dbReference>
<evidence type="ECO:0000256" key="1">
    <source>
        <dbReference type="SAM" id="MobiDB-lite"/>
    </source>
</evidence>